<feature type="signal peptide" evidence="2">
    <location>
        <begin position="1"/>
        <end position="26"/>
    </location>
</feature>
<name>A0ABQ5SN19_9CHLO</name>
<sequence length="788" mass="84289">MRTMSTARRRGVGLALIFMLADYVSARYFTYSDVTELNTANFDKVVVNSDGVALVHFYAPGSPQCKTLASKVNSVAVNLKGIALVGAVDCTDKESAGKLCQRYDVRSFPAIKLFGPDRAKNPYTGEMLKQPSDYAGDRTSKDLAESVTRMLTDVYVSRIRNLADLKELQGSGEKAGKPQVLLFTDKEAVASLYKGLSMQLRRGLEFGLVHSSAEEVVREFGVESFPTVLVLKVGGGVETYTGESKAPALREYLLGFMSSGTAEGVDEAAAAADANGGDKAAAWSFVRQVEGLSELSALEAREDLALMAFHGAEGEDGCKAARQAFLAAAAEMQAVVDTLLVSVPASDLTHGSEGAKALTRIGVAVSELAADPCELQVILLPFGKDKADMDMQLKYTGPPEGKELQRWVTGEIPNLVSELNDLAASEFLTTDPSEGKFSATPKVLLFTNKDEAPGVFRALALALRGRGNMAFAWVQANSRGARGVMESFKPPRVPALLVVMPTIVPDENDPSGHKLRFGVQPYFGSLKFNPMKAFLEQLASQIEMSAGVVHDADIIRKTLPQITNQAEFQAHCTEPAGMCLLALLDGKAAGFEDEHKNLLAAAIQQSRSGGALHFAWLDALEHKTAMQAFGVMASDLPVLVALSAKRLRFAALQHSAGAEGSKSPRLRPDQISRFLSDVLSAKIKTEPLQALPEIREGDSYSDVAAGGSAGDGGDGGDGVAAEEFDLNDILSEEVEGGAVGGTKADRLREIEEQLKAEEEARKAAEKKTKTKKKKSKKSKKSKAASEEL</sequence>
<dbReference type="SUPFAM" id="SSF52833">
    <property type="entry name" value="Thioredoxin-like"/>
    <property type="match status" value="2"/>
</dbReference>
<dbReference type="Pfam" id="PF00085">
    <property type="entry name" value="Thioredoxin"/>
    <property type="match status" value="1"/>
</dbReference>
<evidence type="ECO:0000256" key="1">
    <source>
        <dbReference type="SAM" id="MobiDB-lite"/>
    </source>
</evidence>
<keyword evidence="2" id="KW-0732">Signal</keyword>
<dbReference type="PANTHER" id="PTHR45815">
    <property type="entry name" value="PROTEIN DISULFIDE-ISOMERASE A6"/>
    <property type="match status" value="1"/>
</dbReference>
<feature type="region of interest" description="Disordered" evidence="1">
    <location>
        <begin position="756"/>
        <end position="788"/>
    </location>
</feature>
<protein>
    <recommendedName>
        <fullName evidence="3">Thioredoxin domain-containing protein</fullName>
    </recommendedName>
</protein>
<dbReference type="Proteomes" id="UP001165090">
    <property type="component" value="Unassembled WGS sequence"/>
</dbReference>
<dbReference type="Gene3D" id="3.40.30.10">
    <property type="entry name" value="Glutaredoxin"/>
    <property type="match status" value="3"/>
</dbReference>
<feature type="compositionally biased region" description="Gly residues" evidence="1">
    <location>
        <begin position="707"/>
        <end position="718"/>
    </location>
</feature>
<gene>
    <name evidence="4" type="ORF">VaNZ11_016528</name>
</gene>
<keyword evidence="5" id="KW-1185">Reference proteome</keyword>
<organism evidence="4 5">
    <name type="scientific">Volvox africanus</name>
    <dbReference type="NCBI Taxonomy" id="51714"/>
    <lineage>
        <taxon>Eukaryota</taxon>
        <taxon>Viridiplantae</taxon>
        <taxon>Chlorophyta</taxon>
        <taxon>core chlorophytes</taxon>
        <taxon>Chlorophyceae</taxon>
        <taxon>CS clade</taxon>
        <taxon>Chlamydomonadales</taxon>
        <taxon>Volvocaceae</taxon>
        <taxon>Volvox</taxon>
    </lineage>
</organism>
<proteinExistence type="predicted"/>
<dbReference type="EMBL" id="BSDZ01000112">
    <property type="protein sequence ID" value="GLI71402.1"/>
    <property type="molecule type" value="Genomic_DNA"/>
</dbReference>
<comment type="caution">
    <text evidence="4">The sequence shown here is derived from an EMBL/GenBank/DDBJ whole genome shotgun (WGS) entry which is preliminary data.</text>
</comment>
<feature type="domain" description="Thioredoxin" evidence="3">
    <location>
        <begin position="20"/>
        <end position="152"/>
    </location>
</feature>
<accession>A0ABQ5SN19</accession>
<dbReference type="PROSITE" id="PS51352">
    <property type="entry name" value="THIOREDOXIN_2"/>
    <property type="match status" value="1"/>
</dbReference>
<reference evidence="4 5" key="1">
    <citation type="journal article" date="2023" name="IScience">
        <title>Expanded male sex-determining region conserved during the evolution of homothallism in the green alga Volvox.</title>
        <authorList>
            <person name="Yamamoto K."/>
            <person name="Matsuzaki R."/>
            <person name="Mahakham W."/>
            <person name="Heman W."/>
            <person name="Sekimoto H."/>
            <person name="Kawachi M."/>
            <person name="Minakuchi Y."/>
            <person name="Toyoda A."/>
            <person name="Nozaki H."/>
        </authorList>
    </citation>
    <scope>NUCLEOTIDE SEQUENCE [LARGE SCALE GENOMIC DNA]</scope>
    <source>
        <strain evidence="4 5">NIES-4468</strain>
    </source>
</reference>
<feature type="region of interest" description="Disordered" evidence="1">
    <location>
        <begin position="690"/>
        <end position="720"/>
    </location>
</feature>
<evidence type="ECO:0000256" key="2">
    <source>
        <dbReference type="SAM" id="SignalP"/>
    </source>
</evidence>
<feature type="compositionally biased region" description="Basic residues" evidence="1">
    <location>
        <begin position="768"/>
        <end position="782"/>
    </location>
</feature>
<evidence type="ECO:0000313" key="5">
    <source>
        <dbReference type="Proteomes" id="UP001165090"/>
    </source>
</evidence>
<feature type="compositionally biased region" description="Basic and acidic residues" evidence="1">
    <location>
        <begin position="756"/>
        <end position="767"/>
    </location>
</feature>
<evidence type="ECO:0000313" key="4">
    <source>
        <dbReference type="EMBL" id="GLI71402.1"/>
    </source>
</evidence>
<feature type="chain" id="PRO_5046300001" description="Thioredoxin domain-containing protein" evidence="2">
    <location>
        <begin position="27"/>
        <end position="788"/>
    </location>
</feature>
<dbReference type="PANTHER" id="PTHR45815:SF3">
    <property type="entry name" value="PROTEIN DISULFIDE-ISOMERASE A6"/>
    <property type="match status" value="1"/>
</dbReference>
<dbReference type="InterPro" id="IPR036249">
    <property type="entry name" value="Thioredoxin-like_sf"/>
</dbReference>
<evidence type="ECO:0000259" key="3">
    <source>
        <dbReference type="PROSITE" id="PS51352"/>
    </source>
</evidence>
<dbReference type="InterPro" id="IPR013766">
    <property type="entry name" value="Thioredoxin_domain"/>
</dbReference>